<name>A0A5B9W4L1_9BACT</name>
<dbReference type="PANTHER" id="PTHR43884">
    <property type="entry name" value="ACYL-COA DEHYDROGENASE"/>
    <property type="match status" value="1"/>
</dbReference>
<dbReference type="PANTHER" id="PTHR43884:SF12">
    <property type="entry name" value="ISOVALERYL-COA DEHYDROGENASE, MITOCHONDRIAL-RELATED"/>
    <property type="match status" value="1"/>
</dbReference>
<dbReference type="KEGG" id="agv:OJF2_36000"/>
<dbReference type="SUPFAM" id="SSF47203">
    <property type="entry name" value="Acyl-CoA dehydrogenase C-terminal domain-like"/>
    <property type="match status" value="1"/>
</dbReference>
<dbReference type="Pfam" id="PF02771">
    <property type="entry name" value="Acyl-CoA_dh_N"/>
    <property type="match status" value="1"/>
</dbReference>
<organism evidence="2 3">
    <name type="scientific">Aquisphaera giovannonii</name>
    <dbReference type="NCBI Taxonomy" id="406548"/>
    <lineage>
        <taxon>Bacteria</taxon>
        <taxon>Pseudomonadati</taxon>
        <taxon>Planctomycetota</taxon>
        <taxon>Planctomycetia</taxon>
        <taxon>Isosphaerales</taxon>
        <taxon>Isosphaeraceae</taxon>
        <taxon>Aquisphaera</taxon>
    </lineage>
</organism>
<sequence length="358" mass="37168">MTGDPLVDRAHELASRFLAPRAALADRAAGPPVEQVRHLAESGLLGLTTPPECGGLGASRKVVRDALAAVASGCGVTAFVCYQHLVGCRHLAGCGNGPLKDRLLPDLAAGRRFCSLAFSHIRRPGPPILRARADGDDWVFDGTAPWMTGWGLADDVLLAGVLPDGRSAWALAPLVEGESLRPSPPAHLCAMDASATVSLECRGLRVGPDRQVKAMTPAELAADTAGANLFFTSLSVGVTLAAIGLLRAIGPDAPFADAADALGRELARARAAVDRWDDPATPAEGRGDVTALRAHCIDLGVRASYAAVVASGGAANGLDHPAQRLYREAMVYSLVAQTRDLRVATLDRLVRPGASVPG</sequence>
<keyword evidence="2" id="KW-0560">Oxidoreductase</keyword>
<dbReference type="AlphaFoldDB" id="A0A5B9W4L1"/>
<evidence type="ECO:0000313" key="3">
    <source>
        <dbReference type="Proteomes" id="UP000324233"/>
    </source>
</evidence>
<dbReference type="GO" id="GO:0003995">
    <property type="term" value="F:acyl-CoA dehydrogenase activity"/>
    <property type="evidence" value="ECO:0007669"/>
    <property type="project" value="TreeGrafter"/>
</dbReference>
<dbReference type="InterPro" id="IPR037069">
    <property type="entry name" value="AcylCoA_DH/ox_N_sf"/>
</dbReference>
<gene>
    <name evidence="2" type="primary">acdA_1</name>
    <name evidence="2" type="ORF">OJF2_36000</name>
</gene>
<dbReference type="GO" id="GO:0050660">
    <property type="term" value="F:flavin adenine dinucleotide binding"/>
    <property type="evidence" value="ECO:0007669"/>
    <property type="project" value="InterPro"/>
</dbReference>
<dbReference type="OrthoDB" id="5365325at2"/>
<feature type="domain" description="Acyl-CoA dehydrogenase/oxidase N-terminal" evidence="1">
    <location>
        <begin position="6"/>
        <end position="110"/>
    </location>
</feature>
<dbReference type="Gene3D" id="1.10.540.10">
    <property type="entry name" value="Acyl-CoA dehydrogenase/oxidase, N-terminal domain"/>
    <property type="match status" value="1"/>
</dbReference>
<dbReference type="InterPro" id="IPR013786">
    <property type="entry name" value="AcylCoA_DH/ox_N"/>
</dbReference>
<dbReference type="EMBL" id="CP042997">
    <property type="protein sequence ID" value="QEH35055.1"/>
    <property type="molecule type" value="Genomic_DNA"/>
</dbReference>
<dbReference type="EC" id="1.3.99.-" evidence="2"/>
<proteinExistence type="predicted"/>
<dbReference type="Proteomes" id="UP000324233">
    <property type="component" value="Chromosome"/>
</dbReference>
<protein>
    <submittedName>
        <fullName evidence="2">Acyl-CoA dehydrogenase</fullName>
        <ecNumber evidence="2">1.3.99.-</ecNumber>
    </submittedName>
</protein>
<evidence type="ECO:0000259" key="1">
    <source>
        <dbReference type="Pfam" id="PF02771"/>
    </source>
</evidence>
<dbReference type="Gene3D" id="1.20.140.10">
    <property type="entry name" value="Butyryl-CoA Dehydrogenase, subunit A, domain 3"/>
    <property type="match status" value="1"/>
</dbReference>
<accession>A0A5B9W4L1</accession>
<keyword evidence="3" id="KW-1185">Reference proteome</keyword>
<dbReference type="RefSeq" id="WP_148594900.1">
    <property type="nucleotide sequence ID" value="NZ_CP042997.1"/>
</dbReference>
<reference evidence="2 3" key="1">
    <citation type="submission" date="2019-08" db="EMBL/GenBank/DDBJ databases">
        <title>Deep-cultivation of Planctomycetes and their phenomic and genomic characterization uncovers novel biology.</title>
        <authorList>
            <person name="Wiegand S."/>
            <person name="Jogler M."/>
            <person name="Boedeker C."/>
            <person name="Pinto D."/>
            <person name="Vollmers J."/>
            <person name="Rivas-Marin E."/>
            <person name="Kohn T."/>
            <person name="Peeters S.H."/>
            <person name="Heuer A."/>
            <person name="Rast P."/>
            <person name="Oberbeckmann S."/>
            <person name="Bunk B."/>
            <person name="Jeske O."/>
            <person name="Meyerdierks A."/>
            <person name="Storesund J.E."/>
            <person name="Kallscheuer N."/>
            <person name="Luecker S."/>
            <person name="Lage O.M."/>
            <person name="Pohl T."/>
            <person name="Merkel B.J."/>
            <person name="Hornburger P."/>
            <person name="Mueller R.-W."/>
            <person name="Bruemmer F."/>
            <person name="Labrenz M."/>
            <person name="Spormann A.M."/>
            <person name="Op den Camp H."/>
            <person name="Overmann J."/>
            <person name="Amann R."/>
            <person name="Jetten M.S.M."/>
            <person name="Mascher T."/>
            <person name="Medema M.H."/>
            <person name="Devos D.P."/>
            <person name="Kaster A.-K."/>
            <person name="Ovreas L."/>
            <person name="Rohde M."/>
            <person name="Galperin M.Y."/>
            <person name="Jogler C."/>
        </authorList>
    </citation>
    <scope>NUCLEOTIDE SEQUENCE [LARGE SCALE GENOMIC DNA]</scope>
    <source>
        <strain evidence="2 3">OJF2</strain>
    </source>
</reference>
<dbReference type="SUPFAM" id="SSF56645">
    <property type="entry name" value="Acyl-CoA dehydrogenase NM domain-like"/>
    <property type="match status" value="1"/>
</dbReference>
<dbReference type="InterPro" id="IPR009100">
    <property type="entry name" value="AcylCoA_DH/oxidase_NM_dom_sf"/>
</dbReference>
<dbReference type="InterPro" id="IPR036250">
    <property type="entry name" value="AcylCo_DH-like_C"/>
</dbReference>
<evidence type="ECO:0000313" key="2">
    <source>
        <dbReference type="EMBL" id="QEH35055.1"/>
    </source>
</evidence>